<dbReference type="Gene3D" id="3.30.70.890">
    <property type="entry name" value="GHMP kinase, C-terminal domain"/>
    <property type="match status" value="1"/>
</dbReference>
<dbReference type="EMBL" id="LR877167">
    <property type="protein sequence ID" value="CAD2221978.1"/>
    <property type="molecule type" value="Genomic_DNA"/>
</dbReference>
<dbReference type="VEuPathDB" id="TriTrypDB:ADEAN_000951700"/>
<dbReference type="Proteomes" id="UP000515908">
    <property type="component" value="Chromosome 23"/>
</dbReference>
<dbReference type="InterPro" id="IPR006204">
    <property type="entry name" value="GHMP_kinase_N_dom"/>
</dbReference>
<dbReference type="PIRSF" id="PIRSF017288">
    <property type="entry name" value="PMK_GHMP_euk"/>
    <property type="match status" value="1"/>
</dbReference>
<sequence length="452" mass="49041">MLQASSPGKVLILGGYLIVRAPNVGISIGVNARFTTRVVSTSEAQDGKVVVHIHSPQFGQSYSFECVVHDPAQVQITQTAGNKSPFLYYAILFAISAAVMRGDSLKESVKIELLADNDFYSQRNYLESKGIPVCVENLRQLPENCPLVGEVSKTGLGSSAAMTTSVVACIFSFYHGITEEQEFIHRIAQVAHSVAQGKIGSGFDVYTAVYGTCAYRRFPAEKVEAMMKEATDLHTVPVADLQACVDLKENWVTHVPFHLPSGIKLVLGDVHQGGSSTPGMVAKIMNWQKENAASKDNLWEQLRVNNEAYISSLQSLIQHSADGPEAYNAAVEKLSHVSRIESYKGADRFEESIVEACQFAANSRRLLREMGVAAGVKVEPEELTELLNDTAELPGVFAVGCPGAGGYDAVFALVLGDKNCEAVEKFWEGYSKMNVCPLTVREDPGGLLISKI</sequence>
<dbReference type="InterPro" id="IPR036554">
    <property type="entry name" value="GHMP_kinase_C_sf"/>
</dbReference>
<accession>S9V675</accession>
<keyword evidence="9" id="KW-0752">Steroid biosynthesis</keyword>
<dbReference type="UniPathway" id="UPA00057">
    <property type="reaction ID" value="UER00099"/>
</dbReference>
<gene>
    <name evidence="13" type="ORF">ADEAN_000951700</name>
</gene>
<dbReference type="PANTHER" id="PTHR31814">
    <property type="match status" value="1"/>
</dbReference>
<keyword evidence="10" id="KW-0443">Lipid metabolism</keyword>
<reference evidence="13 14" key="1">
    <citation type="submission" date="2020-08" db="EMBL/GenBank/DDBJ databases">
        <authorList>
            <person name="Newling K."/>
            <person name="Davey J."/>
            <person name="Forrester S."/>
        </authorList>
    </citation>
    <scope>NUCLEOTIDE SEQUENCE [LARGE SCALE GENOMIC DNA]</scope>
    <source>
        <strain evidence="14">Crithidia deanei Carvalho (ATCC PRA-265)</strain>
    </source>
</reference>
<name>S9V675_9TRYP</name>
<dbReference type="GO" id="GO:0004631">
    <property type="term" value="F:phosphomevalonate kinase activity"/>
    <property type="evidence" value="ECO:0007669"/>
    <property type="project" value="UniProtKB-EC"/>
</dbReference>
<proteinExistence type="inferred from homology"/>
<dbReference type="Pfam" id="PF00288">
    <property type="entry name" value="GHMP_kinases_N"/>
    <property type="match status" value="1"/>
</dbReference>
<evidence type="ECO:0000256" key="5">
    <source>
        <dbReference type="ARBA" id="ARBA00022679"/>
    </source>
</evidence>
<dbReference type="GO" id="GO:0010142">
    <property type="term" value="P:farnesyl diphosphate biosynthetic process, mevalonate pathway"/>
    <property type="evidence" value="ECO:0007669"/>
    <property type="project" value="TreeGrafter"/>
</dbReference>
<evidence type="ECO:0000256" key="3">
    <source>
        <dbReference type="ARBA" id="ARBA00012958"/>
    </source>
</evidence>
<evidence type="ECO:0000256" key="11">
    <source>
        <dbReference type="ARBA" id="ARBA00023221"/>
    </source>
</evidence>
<dbReference type="InterPro" id="IPR014721">
    <property type="entry name" value="Ribsml_uS5_D2-typ_fold_subgr"/>
</dbReference>
<keyword evidence="6" id="KW-0547">Nucleotide-binding</keyword>
<keyword evidence="14" id="KW-1185">Reference proteome</keyword>
<evidence type="ECO:0000256" key="1">
    <source>
        <dbReference type="ARBA" id="ARBA00005017"/>
    </source>
</evidence>
<evidence type="ECO:0000256" key="8">
    <source>
        <dbReference type="ARBA" id="ARBA00022840"/>
    </source>
</evidence>
<dbReference type="Gene3D" id="3.30.230.10">
    <property type="match status" value="1"/>
</dbReference>
<evidence type="ECO:0000256" key="4">
    <source>
        <dbReference type="ARBA" id="ARBA00022516"/>
    </source>
</evidence>
<dbReference type="AlphaFoldDB" id="S9V675"/>
<dbReference type="InterPro" id="IPR016005">
    <property type="entry name" value="Erg8"/>
</dbReference>
<evidence type="ECO:0000256" key="9">
    <source>
        <dbReference type="ARBA" id="ARBA00022955"/>
    </source>
</evidence>
<evidence type="ECO:0000256" key="2">
    <source>
        <dbReference type="ARBA" id="ARBA00006495"/>
    </source>
</evidence>
<dbReference type="GO" id="GO:0005524">
    <property type="term" value="F:ATP binding"/>
    <property type="evidence" value="ECO:0007669"/>
    <property type="project" value="UniProtKB-KW"/>
</dbReference>
<protein>
    <recommendedName>
        <fullName evidence="3">phosphomevalonate kinase</fullName>
        <ecNumber evidence="3">2.7.4.2</ecNumber>
    </recommendedName>
</protein>
<evidence type="ECO:0000313" key="13">
    <source>
        <dbReference type="EMBL" id="CAD2221978.1"/>
    </source>
</evidence>
<keyword evidence="11" id="KW-0753">Steroid metabolism</keyword>
<organism evidence="13 14">
    <name type="scientific">Angomonas deanei</name>
    <dbReference type="NCBI Taxonomy" id="59799"/>
    <lineage>
        <taxon>Eukaryota</taxon>
        <taxon>Discoba</taxon>
        <taxon>Euglenozoa</taxon>
        <taxon>Kinetoplastea</taxon>
        <taxon>Metakinetoplastina</taxon>
        <taxon>Trypanosomatida</taxon>
        <taxon>Trypanosomatidae</taxon>
        <taxon>Strigomonadinae</taxon>
        <taxon>Angomonas</taxon>
    </lineage>
</organism>
<dbReference type="EC" id="2.7.4.2" evidence="3"/>
<keyword evidence="7 13" id="KW-0418">Kinase</keyword>
<dbReference type="GO" id="GO:0019287">
    <property type="term" value="P:isopentenyl diphosphate biosynthetic process, mevalonate pathway"/>
    <property type="evidence" value="ECO:0007669"/>
    <property type="project" value="UniProtKB-UniPathway"/>
</dbReference>
<comment type="pathway">
    <text evidence="1">Isoprenoid biosynthesis; isopentenyl diphosphate biosynthesis via mevalonate pathway; isopentenyl diphosphate from (R)-mevalonate: step 2/3.</text>
</comment>
<dbReference type="GO" id="GO:0005777">
    <property type="term" value="C:peroxisome"/>
    <property type="evidence" value="ECO:0007669"/>
    <property type="project" value="TreeGrafter"/>
</dbReference>
<keyword evidence="5" id="KW-0808">Transferase</keyword>
<evidence type="ECO:0000313" key="14">
    <source>
        <dbReference type="Proteomes" id="UP000515908"/>
    </source>
</evidence>
<dbReference type="SUPFAM" id="SSF54211">
    <property type="entry name" value="Ribosomal protein S5 domain 2-like"/>
    <property type="match status" value="1"/>
</dbReference>
<dbReference type="PANTHER" id="PTHR31814:SF2">
    <property type="entry name" value="PHOSPHOMEVALONATE KINASE"/>
    <property type="match status" value="1"/>
</dbReference>
<keyword evidence="4" id="KW-0444">Lipid biosynthesis</keyword>
<feature type="domain" description="GHMP kinase N-terminal" evidence="12">
    <location>
        <begin position="153"/>
        <end position="211"/>
    </location>
</feature>
<dbReference type="InterPro" id="IPR035102">
    <property type="entry name" value="Phosphomevalonate_kinase"/>
</dbReference>
<dbReference type="GO" id="GO:0006694">
    <property type="term" value="P:steroid biosynthetic process"/>
    <property type="evidence" value="ECO:0007669"/>
    <property type="project" value="UniProtKB-KW"/>
</dbReference>
<evidence type="ECO:0000256" key="6">
    <source>
        <dbReference type="ARBA" id="ARBA00022741"/>
    </source>
</evidence>
<evidence type="ECO:0000256" key="10">
    <source>
        <dbReference type="ARBA" id="ARBA00023098"/>
    </source>
</evidence>
<dbReference type="InterPro" id="IPR020568">
    <property type="entry name" value="Ribosomal_Su5_D2-typ_SF"/>
</dbReference>
<evidence type="ECO:0000259" key="12">
    <source>
        <dbReference type="Pfam" id="PF00288"/>
    </source>
</evidence>
<comment type="similarity">
    <text evidence="2">Belongs to the GHMP kinase family. Mevalonate kinase subfamily.</text>
</comment>
<evidence type="ECO:0000256" key="7">
    <source>
        <dbReference type="ARBA" id="ARBA00022777"/>
    </source>
</evidence>
<keyword evidence="8" id="KW-0067">ATP-binding</keyword>
<dbReference type="OrthoDB" id="10262935at2759"/>